<keyword evidence="4" id="KW-1185">Reference proteome</keyword>
<dbReference type="Proteomes" id="UP000652681">
    <property type="component" value="Unassembled WGS sequence"/>
</dbReference>
<dbReference type="EMBL" id="JACVEL010000009">
    <property type="protein sequence ID" value="MBC9813263.1"/>
    <property type="molecule type" value="Genomic_DNA"/>
</dbReference>
<proteinExistence type="predicted"/>
<feature type="transmembrane region" description="Helical" evidence="2">
    <location>
        <begin position="42"/>
        <end position="61"/>
    </location>
</feature>
<keyword evidence="2" id="KW-1133">Transmembrane helix</keyword>
<evidence type="ECO:0000313" key="3">
    <source>
        <dbReference type="EMBL" id="MBC9813263.1"/>
    </source>
</evidence>
<keyword evidence="2" id="KW-0812">Transmembrane</keyword>
<evidence type="ECO:0000256" key="2">
    <source>
        <dbReference type="SAM" id="Phobius"/>
    </source>
</evidence>
<organism evidence="3 4">
    <name type="scientific">Taishania pollutisoli</name>
    <dbReference type="NCBI Taxonomy" id="2766479"/>
    <lineage>
        <taxon>Bacteria</taxon>
        <taxon>Pseudomonadati</taxon>
        <taxon>Bacteroidota</taxon>
        <taxon>Flavobacteriia</taxon>
        <taxon>Flavobacteriales</taxon>
        <taxon>Crocinitomicaceae</taxon>
        <taxon>Taishania</taxon>
    </lineage>
</organism>
<feature type="region of interest" description="Disordered" evidence="1">
    <location>
        <begin position="110"/>
        <end position="132"/>
    </location>
</feature>
<name>A0A8J6PRH4_9FLAO</name>
<sequence length="261" mass="29140">MKHFKVNLDRKKLTSEYIESKQNFDSVLTKVNMSKPGFWKSAWFYGTIGLSGVAAIIGYNFSQSENNLNEAIITQKNSIQHAVTSTETGNEVLIAQHVKTEEVYVVPPVEKKDKQTTDKKTGSPVKTVAADTPSDVRNNASERVVLKEKVVEKMDAPKVVSRSSMPSISGVYSGDIQWENFKQGEIFVAEDLSVKQFSIQYTSRLGDRTISVEGSKIPQDVVSDLEKLGLNQTVFITNVIAKNDNGDLMRCYSMDLNLKFK</sequence>
<evidence type="ECO:0000313" key="4">
    <source>
        <dbReference type="Proteomes" id="UP000652681"/>
    </source>
</evidence>
<dbReference type="AlphaFoldDB" id="A0A8J6PRH4"/>
<dbReference type="RefSeq" id="WP_216714470.1">
    <property type="nucleotide sequence ID" value="NZ_JACVEL010000009.1"/>
</dbReference>
<keyword evidence="2" id="KW-0472">Membrane</keyword>
<accession>A0A8J6PRH4</accession>
<protein>
    <submittedName>
        <fullName evidence="3">Uncharacterized protein</fullName>
    </submittedName>
</protein>
<reference evidence="3" key="1">
    <citation type="submission" date="2020-09" db="EMBL/GenBank/DDBJ databases">
        <title>Taishania pollutisoli gen. nov., sp. nov., Isolated from Tetrabromobisphenol A-Contaminated Soil.</title>
        <authorList>
            <person name="Chen Q."/>
        </authorList>
    </citation>
    <scope>NUCLEOTIDE SEQUENCE</scope>
    <source>
        <strain evidence="3">CZZ-1</strain>
    </source>
</reference>
<comment type="caution">
    <text evidence="3">The sequence shown here is derived from an EMBL/GenBank/DDBJ whole genome shotgun (WGS) entry which is preliminary data.</text>
</comment>
<gene>
    <name evidence="3" type="ORF">H9Y05_12365</name>
</gene>
<feature type="compositionally biased region" description="Basic and acidic residues" evidence="1">
    <location>
        <begin position="110"/>
        <end position="121"/>
    </location>
</feature>
<evidence type="ECO:0000256" key="1">
    <source>
        <dbReference type="SAM" id="MobiDB-lite"/>
    </source>
</evidence>